<reference evidence="3 4" key="1">
    <citation type="submission" date="2020-08" db="EMBL/GenBank/DDBJ databases">
        <title>Genomic Encyclopedia of Type Strains, Phase IV (KMG-IV): sequencing the most valuable type-strain genomes for metagenomic binning, comparative biology and taxonomic classification.</title>
        <authorList>
            <person name="Goeker M."/>
        </authorList>
    </citation>
    <scope>NUCLEOTIDE SEQUENCE [LARGE SCALE GENOMIC DNA]</scope>
    <source>
        <strain evidence="3 4">DSM 103526</strain>
    </source>
</reference>
<dbReference type="SUPFAM" id="SSF158221">
    <property type="entry name" value="YnzC-like"/>
    <property type="match status" value="1"/>
</dbReference>
<evidence type="ECO:0000256" key="1">
    <source>
        <dbReference type="ARBA" id="ARBA00022490"/>
    </source>
</evidence>
<keyword evidence="4" id="KW-1185">Reference proteome</keyword>
<gene>
    <name evidence="3" type="ORF">HNQ80_001734</name>
</gene>
<dbReference type="Pfam" id="PF05979">
    <property type="entry name" value="DUF896"/>
    <property type="match status" value="1"/>
</dbReference>
<comment type="caution">
    <text evidence="3">The sequence shown here is derived from an EMBL/GenBank/DDBJ whole genome shotgun (WGS) entry which is preliminary data.</text>
</comment>
<proteinExistence type="inferred from homology"/>
<dbReference type="RefSeq" id="WP_184310119.1">
    <property type="nucleotide sequence ID" value="NZ_JACHEN010000009.1"/>
</dbReference>
<organism evidence="3 4">
    <name type="scientific">Anaerosolibacter carboniphilus</name>
    <dbReference type="NCBI Taxonomy" id="1417629"/>
    <lineage>
        <taxon>Bacteria</taxon>
        <taxon>Bacillati</taxon>
        <taxon>Bacillota</taxon>
        <taxon>Clostridia</taxon>
        <taxon>Peptostreptococcales</taxon>
        <taxon>Thermotaleaceae</taxon>
        <taxon>Anaerosolibacter</taxon>
    </lineage>
</organism>
<dbReference type="InterPro" id="IPR009242">
    <property type="entry name" value="DUF896"/>
</dbReference>
<protein>
    <recommendedName>
        <fullName evidence="2">UPF0291 protein HNQ80_001734</fullName>
    </recommendedName>
</protein>
<dbReference type="PANTHER" id="PTHR37300">
    <property type="entry name" value="UPF0291 PROTEIN CBO2609/CLC_2481"/>
    <property type="match status" value="1"/>
</dbReference>
<dbReference type="GO" id="GO:0005737">
    <property type="term" value="C:cytoplasm"/>
    <property type="evidence" value="ECO:0007669"/>
    <property type="project" value="UniProtKB-SubCell"/>
</dbReference>
<name>A0A841KZT9_9FIRM</name>
<dbReference type="Proteomes" id="UP000579281">
    <property type="component" value="Unassembled WGS sequence"/>
</dbReference>
<dbReference type="Gene3D" id="1.10.287.540">
    <property type="entry name" value="Helix hairpin bin"/>
    <property type="match status" value="1"/>
</dbReference>
<accession>A0A841KZT9</accession>
<sequence>MVGQEKLDRINYLAKKSKAEGLTEAEKLEQKQLREEYLVAFRESFRKQLDNIEIVD</sequence>
<comment type="similarity">
    <text evidence="2">Belongs to the UPF0291 family.</text>
</comment>
<evidence type="ECO:0000256" key="2">
    <source>
        <dbReference type="HAMAP-Rule" id="MF_01103"/>
    </source>
</evidence>
<evidence type="ECO:0000313" key="3">
    <source>
        <dbReference type="EMBL" id="MBB6215645.1"/>
    </source>
</evidence>
<evidence type="ECO:0000313" key="4">
    <source>
        <dbReference type="Proteomes" id="UP000579281"/>
    </source>
</evidence>
<keyword evidence="1 2" id="KW-0963">Cytoplasm</keyword>
<comment type="subcellular location">
    <subcellularLocation>
        <location evidence="2">Cytoplasm</location>
    </subcellularLocation>
</comment>
<dbReference type="PANTHER" id="PTHR37300:SF1">
    <property type="entry name" value="UPF0291 PROTEIN YNZC"/>
    <property type="match status" value="1"/>
</dbReference>
<dbReference type="HAMAP" id="MF_01103">
    <property type="entry name" value="UPF0291"/>
    <property type="match status" value="1"/>
</dbReference>
<dbReference type="EMBL" id="JACHEN010000009">
    <property type="protein sequence ID" value="MBB6215645.1"/>
    <property type="molecule type" value="Genomic_DNA"/>
</dbReference>
<dbReference type="AlphaFoldDB" id="A0A841KZT9"/>